<evidence type="ECO:0000259" key="1">
    <source>
        <dbReference type="Pfam" id="PF12237"/>
    </source>
</evidence>
<dbReference type="Proteomes" id="UP000002899">
    <property type="component" value="Chromosome III"/>
</dbReference>
<dbReference type="GeneID" id="24425032"/>
<dbReference type="OrthoDB" id="193787at2759"/>
<dbReference type="EMBL" id="LN871598">
    <property type="protein sequence ID" value="CTQ40990.1"/>
    <property type="molecule type" value="Genomic_DNA"/>
</dbReference>
<dbReference type="KEGG" id="bmic:BMR1_03g01955"/>
<dbReference type="PANTHER" id="PTHR21727:SF0">
    <property type="entry name" value="MRNA (2'-O-METHYLADENOSINE-N(6)-)-METHYLTRANSFERASE"/>
    <property type="match status" value="1"/>
</dbReference>
<gene>
    <name evidence="2" type="ORF">BMR1_03g01955</name>
</gene>
<organism evidence="2 3">
    <name type="scientific">Babesia microti (strain RI)</name>
    <dbReference type="NCBI Taxonomy" id="1133968"/>
    <lineage>
        <taxon>Eukaryota</taxon>
        <taxon>Sar</taxon>
        <taxon>Alveolata</taxon>
        <taxon>Apicomplexa</taxon>
        <taxon>Aconoidasida</taxon>
        <taxon>Piroplasmida</taxon>
        <taxon>Babesiidae</taxon>
        <taxon>Babesia</taxon>
    </lineage>
</organism>
<dbReference type="RefSeq" id="XP_012649001.1">
    <property type="nucleotide sequence ID" value="XM_012793547.1"/>
</dbReference>
<name>A0A0K3ARB8_BABMR</name>
<dbReference type="GO" id="GO:0016422">
    <property type="term" value="F:mRNA (2'-O-methyladenosine-N6-)-methyltransferase activity"/>
    <property type="evidence" value="ECO:0007669"/>
    <property type="project" value="InterPro"/>
</dbReference>
<dbReference type="InterPro" id="IPR039881">
    <property type="entry name" value="PCIF1-like"/>
</dbReference>
<reference evidence="2 3" key="1">
    <citation type="journal article" date="2012" name="Nucleic Acids Res.">
        <title>Sequencing of the smallest Apicomplexan genome from the human pathogen Babesia microti.</title>
        <authorList>
            <person name="Cornillot E."/>
            <person name="Hadj-Kaddour K."/>
            <person name="Dassouli A."/>
            <person name="Noel B."/>
            <person name="Ranwez V."/>
            <person name="Vacherie B."/>
            <person name="Augagneur Y."/>
            <person name="Bres V."/>
            <person name="Duclos A."/>
            <person name="Randazzo S."/>
            <person name="Carcy B."/>
            <person name="Debierre-Grockiego F."/>
            <person name="Delbecq S."/>
            <person name="Moubri-Menage K."/>
            <person name="Shams-Eldin H."/>
            <person name="Usmani-Brown S."/>
            <person name="Bringaud F."/>
            <person name="Wincker P."/>
            <person name="Vivares C.P."/>
            <person name="Schwarz R.T."/>
            <person name="Schetters T.P."/>
            <person name="Krause P.J."/>
            <person name="Gorenflot A."/>
            <person name="Berry V."/>
            <person name="Barbe V."/>
            <person name="Ben Mamoun C."/>
        </authorList>
    </citation>
    <scope>NUCLEOTIDE SEQUENCE [LARGE SCALE GENOMIC DNA]</scope>
    <source>
        <strain evidence="2 3">RI</strain>
    </source>
</reference>
<dbReference type="Pfam" id="PF12237">
    <property type="entry name" value="PCIF1_WW"/>
    <property type="match status" value="1"/>
</dbReference>
<reference evidence="2 3" key="2">
    <citation type="journal article" date="2013" name="PLoS ONE">
        <title>Whole genome mapping and re-organization of the nuclear and mitochondrial genomes of Babesia microti isolates.</title>
        <authorList>
            <person name="Cornillot E."/>
            <person name="Dassouli A."/>
            <person name="Garg A."/>
            <person name="Pachikara N."/>
            <person name="Randazzo S."/>
            <person name="Depoix D."/>
            <person name="Carcy B."/>
            <person name="Delbecq S."/>
            <person name="Frutos R."/>
            <person name="Silva J.C."/>
            <person name="Sutton R."/>
            <person name="Krause P.J."/>
            <person name="Mamoun C.B."/>
        </authorList>
    </citation>
    <scope>NUCLEOTIDE SEQUENCE [LARGE SCALE GENOMIC DNA]</scope>
    <source>
        <strain evidence="2 3">RI</strain>
    </source>
</reference>
<evidence type="ECO:0000313" key="2">
    <source>
        <dbReference type="EMBL" id="CTQ40990.1"/>
    </source>
</evidence>
<protein>
    <submittedName>
        <fullName evidence="2">Phosphorylated CTD interacting factor 1 WW domain</fullName>
    </submittedName>
</protein>
<reference evidence="2 3" key="3">
    <citation type="journal article" date="2016" name="Sci. Rep.">
        <title>Genome-wide diversity and gene expression profiling of Babesia microti isolates identify polymorphic genes that mediate host-pathogen interactions.</title>
        <authorList>
            <person name="Silva J.C."/>
            <person name="Cornillot E."/>
            <person name="McCracken C."/>
            <person name="Usmani-Brown S."/>
            <person name="Dwivedi A."/>
            <person name="Ifeonu O.O."/>
            <person name="Crabtree J."/>
            <person name="Gotia H.T."/>
            <person name="Virji A.Z."/>
            <person name="Reynes C."/>
            <person name="Colinge J."/>
            <person name="Kumar V."/>
            <person name="Lawres L."/>
            <person name="Pazzi J.E."/>
            <person name="Pablo J.V."/>
            <person name="Hung C."/>
            <person name="Brancato J."/>
            <person name="Kumari P."/>
            <person name="Orvis J."/>
            <person name="Tretina K."/>
            <person name="Chibucos M."/>
            <person name="Ott S."/>
            <person name="Sadzewicz L."/>
            <person name="Sengamalay N."/>
            <person name="Shetty A.C."/>
            <person name="Su Q."/>
            <person name="Tallon L."/>
            <person name="Fraser C.M."/>
            <person name="Frutos R."/>
            <person name="Molina D.M."/>
            <person name="Krause P.J."/>
            <person name="Ben Mamoun C."/>
        </authorList>
    </citation>
    <scope>NUCLEOTIDE SEQUENCE [LARGE SCALE GENOMIC DNA]</scope>
    <source>
        <strain evidence="2 3">RI</strain>
    </source>
</reference>
<dbReference type="AlphaFoldDB" id="A0A0K3ARB8"/>
<proteinExistence type="predicted"/>
<dbReference type="VEuPathDB" id="PiroplasmaDB:BMR1_03g01955"/>
<evidence type="ECO:0000313" key="3">
    <source>
        <dbReference type="Proteomes" id="UP000002899"/>
    </source>
</evidence>
<feature type="domain" description="PCIF1 WW" evidence="1">
    <location>
        <begin position="374"/>
        <end position="531"/>
    </location>
</feature>
<dbReference type="PANTHER" id="PTHR21727">
    <property type="entry name" value="PHOSPHORYLATED CTD INTERACTING FACTOR 1"/>
    <property type="match status" value="1"/>
</dbReference>
<keyword evidence="3" id="KW-1185">Reference proteome</keyword>
<dbReference type="GO" id="GO:0099122">
    <property type="term" value="F:RNA polymerase II C-terminal domain binding"/>
    <property type="evidence" value="ECO:0007669"/>
    <property type="project" value="InterPro"/>
</dbReference>
<accession>A0A0K3ARB8</accession>
<dbReference type="InterPro" id="IPR022035">
    <property type="entry name" value="PCIF1_WW"/>
</dbReference>
<sequence length="574" mass="66235">MGLGDELRYRSLISIRRWRWNEVCKFSTRLLDKQVVTSSNNQIILRVISAFHGLKTSPRGSFDRFLLRELNGLEIPPQNTLDTHINFDIHSDISNILVHLLANTDIKIGTYDSGCVSSVLNENKLFLDVIRSLPIYIPLELSSNPYDICNLDEENTVTRSSSNCGYTQHIQLYVFAVGLLTLTRAAALINLNALKKIIQTVYYFTVQQNLFPQDWLRRQLELNYACILSDYPSQVIKSEDNINNSDDSSNGMKVYKELLIETCKPLITVVYHDLFARNWYLLTEKVELNKNISVKYEIFYQTTDKNVYIGLSGCDLTHVMNIRTFVDLYNRFISNIAIEICDCTFKLSEEQSCDFISKMAILNPIFIGCNIEMLHKFIGNLWIMLTRYETITEPCSKNFQSSIPHSVSEFAKKMLGCDLECFSSPLNTQSQCFCSLFPQTDAMFGSKGNFFDYVNDGLLDNHTAIIVNPPFELYILEKTVDVILQLLESGKPLCVVFVGPLWNCDFYHKLENCIHNKSLITLKSRCYKYRDSRGFEYRPVHESFCSTLYNHQFTDFYKGISQEKLSQLAECWYS</sequence>